<evidence type="ECO:0000256" key="4">
    <source>
        <dbReference type="RuleBase" id="RU367022"/>
    </source>
</evidence>
<evidence type="ECO:0000256" key="2">
    <source>
        <dbReference type="ARBA" id="ARBA00022989"/>
    </source>
</evidence>
<feature type="region of interest" description="Disordered" evidence="5">
    <location>
        <begin position="1"/>
        <end position="26"/>
    </location>
</feature>
<keyword evidence="4" id="KW-0406">Ion transport</keyword>
<evidence type="ECO:0000313" key="6">
    <source>
        <dbReference type="EMBL" id="KAJ8038290.1"/>
    </source>
</evidence>
<sequence>MDHMHGTENSMDMSSGMDHMHGTGTPMDMNSMPGHGDHGGSGSMEHMMYMFFHCSKTATVLFKGWQVDTAGAWVGTCLAIFIMAMLYEGLKVLRETLLRRSIVNVRYQSTELSKDSKTVLTETHGAGEPRLWSWGHVLQTFLHMIQVTVSYFLMLIFMTYNVYLCIPVIVGAGFGYFAFGWKRSIVVDVNEHCH</sequence>
<keyword evidence="1 4" id="KW-0812">Transmembrane</keyword>
<keyword evidence="7" id="KW-1185">Reference proteome</keyword>
<dbReference type="GO" id="GO:0016020">
    <property type="term" value="C:membrane"/>
    <property type="evidence" value="ECO:0007669"/>
    <property type="project" value="UniProtKB-SubCell"/>
</dbReference>
<feature type="transmembrane region" description="Helical" evidence="4">
    <location>
        <begin position="151"/>
        <end position="179"/>
    </location>
</feature>
<dbReference type="OrthoDB" id="161814at2759"/>
<evidence type="ECO:0000313" key="7">
    <source>
        <dbReference type="Proteomes" id="UP001152320"/>
    </source>
</evidence>
<dbReference type="AlphaFoldDB" id="A0A9Q1C4I1"/>
<reference evidence="6" key="1">
    <citation type="submission" date="2021-10" db="EMBL/GenBank/DDBJ databases">
        <title>Tropical sea cucumber genome reveals ecological adaptation and Cuvierian tubules defense mechanism.</title>
        <authorList>
            <person name="Chen T."/>
        </authorList>
    </citation>
    <scope>NUCLEOTIDE SEQUENCE</scope>
    <source>
        <strain evidence="6">Nanhai2018</strain>
        <tissue evidence="6">Muscle</tissue>
    </source>
</reference>
<keyword evidence="2 4" id="KW-1133">Transmembrane helix</keyword>
<dbReference type="Pfam" id="PF04145">
    <property type="entry name" value="Ctr"/>
    <property type="match status" value="1"/>
</dbReference>
<gene>
    <name evidence="6" type="ORF">HOLleu_15670</name>
</gene>
<dbReference type="InterPro" id="IPR007274">
    <property type="entry name" value="Cop_transporter"/>
</dbReference>
<evidence type="ECO:0000256" key="5">
    <source>
        <dbReference type="SAM" id="MobiDB-lite"/>
    </source>
</evidence>
<keyword evidence="4" id="KW-0813">Transport</keyword>
<keyword evidence="3 4" id="KW-0472">Membrane</keyword>
<name>A0A9Q1C4I1_HOLLE</name>
<comment type="caution">
    <text evidence="6">The sequence shown here is derived from an EMBL/GenBank/DDBJ whole genome shotgun (WGS) entry which is preliminary data.</text>
</comment>
<accession>A0A9Q1C4I1</accession>
<organism evidence="6 7">
    <name type="scientific">Holothuria leucospilota</name>
    <name type="common">Black long sea cucumber</name>
    <name type="synonym">Mertensiothuria leucospilota</name>
    <dbReference type="NCBI Taxonomy" id="206669"/>
    <lineage>
        <taxon>Eukaryota</taxon>
        <taxon>Metazoa</taxon>
        <taxon>Echinodermata</taxon>
        <taxon>Eleutherozoa</taxon>
        <taxon>Echinozoa</taxon>
        <taxon>Holothuroidea</taxon>
        <taxon>Aspidochirotacea</taxon>
        <taxon>Aspidochirotida</taxon>
        <taxon>Holothuriidae</taxon>
        <taxon>Holothuria</taxon>
    </lineage>
</organism>
<keyword evidence="4" id="KW-0186">Copper</keyword>
<evidence type="ECO:0000256" key="1">
    <source>
        <dbReference type="ARBA" id="ARBA00022692"/>
    </source>
</evidence>
<dbReference type="EMBL" id="JAIZAY010000007">
    <property type="protein sequence ID" value="KAJ8038290.1"/>
    <property type="molecule type" value="Genomic_DNA"/>
</dbReference>
<comment type="subcellular location">
    <subcellularLocation>
        <location evidence="4">Membrane</location>
        <topology evidence="4">Multi-pass membrane protein</topology>
    </subcellularLocation>
</comment>
<feature type="transmembrane region" description="Helical" evidence="4">
    <location>
        <begin position="70"/>
        <end position="90"/>
    </location>
</feature>
<proteinExistence type="inferred from homology"/>
<dbReference type="Proteomes" id="UP001152320">
    <property type="component" value="Chromosome 7"/>
</dbReference>
<protein>
    <recommendedName>
        <fullName evidence="4">Copper transport protein</fullName>
    </recommendedName>
</protein>
<evidence type="ECO:0000256" key="3">
    <source>
        <dbReference type="ARBA" id="ARBA00023136"/>
    </source>
</evidence>
<comment type="similarity">
    <text evidence="4">Belongs to the copper transporter (Ctr) (TC 1.A.56) family. SLC31A subfamily.</text>
</comment>
<dbReference type="GO" id="GO:0005375">
    <property type="term" value="F:copper ion transmembrane transporter activity"/>
    <property type="evidence" value="ECO:0007669"/>
    <property type="project" value="UniProtKB-UniRule"/>
</dbReference>
<dbReference type="PANTHER" id="PTHR12483">
    <property type="entry name" value="SOLUTE CARRIER FAMILY 31 COPPER TRANSPORTERS"/>
    <property type="match status" value="1"/>
</dbReference>
<keyword evidence="4" id="KW-0187">Copper transport</keyword>
<dbReference type="PANTHER" id="PTHR12483:SF115">
    <property type="entry name" value="COPPER TRANSPORT PROTEIN"/>
    <property type="match status" value="1"/>
</dbReference>